<keyword evidence="7" id="KW-0325">Glycoprotein</keyword>
<dbReference type="FunFam" id="1.10.238.10:FF:000104">
    <property type="entry name" value="calumenin isoform X1"/>
    <property type="match status" value="1"/>
</dbReference>
<gene>
    <name evidence="14" type="primary">Dper\GL13125</name>
    <name evidence="14" type="ORF">Dper_GL13125</name>
</gene>
<dbReference type="eggNOG" id="KOG4223">
    <property type="taxonomic scope" value="Eukaryota"/>
</dbReference>
<keyword evidence="3 12" id="KW-0732">Signal</keyword>
<comment type="subunit">
    <text evidence="10">Interacts with PCSK6 (immature form including the propeptide); probably involved in the maturation and the secretion of PCSK6.</text>
</comment>
<sequence>MWTSLRTLLLLIIAAKITIGEHNSQYGLDALLGPEEARKFDNYSPEESKKRLGRIVDRIDEDNNGYLTLVELKNWITYTSRQYIENEVDRLWRRLNPNNHTGITWKRYEDTIYRYATDFGSNGLDPLLPVISYKSLINRDRRRWAVADNDLDDSLTLEEFSAFLHSEDHPRMRDVVLKEMYDDLDLDNNGKISLDEYIVDLYQPSEPDEKEPDWVSRERKVFAKFLDHNGDGYLSEAEVRHWIAPEGFDSTEKEAKHLFFEADVNQDEQLTKTEILDKYDIFAGSQVTGYGEALTRRDEL</sequence>
<comment type="subcellular location">
    <subcellularLocation>
        <location evidence="1">Endoplasmic reticulum lumen</location>
    </subcellularLocation>
</comment>
<protein>
    <recommendedName>
        <fullName evidence="11">Reticulocalbin-3</fullName>
    </recommendedName>
</protein>
<dbReference type="OrthoDB" id="293868at2759"/>
<evidence type="ECO:0000313" key="14">
    <source>
        <dbReference type="EMBL" id="EDW26643.1"/>
    </source>
</evidence>
<feature type="signal peptide" evidence="12">
    <location>
        <begin position="1"/>
        <end position="20"/>
    </location>
</feature>
<evidence type="ECO:0000256" key="11">
    <source>
        <dbReference type="ARBA" id="ARBA00072696"/>
    </source>
</evidence>
<dbReference type="GO" id="GO:0015031">
    <property type="term" value="P:protein transport"/>
    <property type="evidence" value="ECO:0007669"/>
    <property type="project" value="UniProtKB-ARBA"/>
</dbReference>
<dbReference type="AlphaFoldDB" id="B4GVA6"/>
<evidence type="ECO:0000313" key="15">
    <source>
        <dbReference type="Proteomes" id="UP000008744"/>
    </source>
</evidence>
<dbReference type="GO" id="GO:0005509">
    <property type="term" value="F:calcium ion binding"/>
    <property type="evidence" value="ECO:0007669"/>
    <property type="project" value="InterPro"/>
</dbReference>
<dbReference type="PANTHER" id="PTHR10827:SF52">
    <property type="entry name" value="IP16409P"/>
    <property type="match status" value="1"/>
</dbReference>
<comment type="function">
    <text evidence="9">Probable molecular chaperone assisting protein biosynthesis and transport in the endoplasmic reticulum. Required for the proper biosynthesis and transport of pulmonary surfactant-associated protein A/SP-A, pulmonary surfactant-associated protein D/SP-D and the lipid transporter ABCA3. By regulating both the proper expression and the degradation through the endoplasmic reticulum-associated protein degradation pathway of these proteins plays a crucial role in pulmonary surfactant homeostasis. Has an anti-fibrotic activity by negatively regulating the secretion of type I and type III collagens. This calcium-binding protein also transiently associates with immature PCSK6 and regulates its secretion.</text>
</comment>
<evidence type="ECO:0000256" key="8">
    <source>
        <dbReference type="ARBA" id="ARBA00023186"/>
    </source>
</evidence>
<dbReference type="InterPro" id="IPR002048">
    <property type="entry name" value="EF_hand_dom"/>
</dbReference>
<dbReference type="PROSITE" id="PS50222">
    <property type="entry name" value="EF_HAND_2"/>
    <property type="match status" value="2"/>
</dbReference>
<dbReference type="PhylomeDB" id="B4GVA6"/>
<dbReference type="CDD" id="cd16226">
    <property type="entry name" value="EFh_CREC_Calumenin_like"/>
    <property type="match status" value="1"/>
</dbReference>
<proteinExistence type="predicted"/>
<evidence type="ECO:0000256" key="10">
    <source>
        <dbReference type="ARBA" id="ARBA00063143"/>
    </source>
</evidence>
<dbReference type="Proteomes" id="UP000008744">
    <property type="component" value="Unassembled WGS sequence"/>
</dbReference>
<evidence type="ECO:0000256" key="5">
    <source>
        <dbReference type="ARBA" id="ARBA00022824"/>
    </source>
</evidence>
<reference evidence="14 15" key="1">
    <citation type="journal article" date="2007" name="Nature">
        <title>Evolution of genes and genomes on the Drosophila phylogeny.</title>
        <authorList>
            <consortium name="Drosophila 12 Genomes Consortium"/>
            <person name="Clark A.G."/>
            <person name="Eisen M.B."/>
            <person name="Smith D.R."/>
            <person name="Bergman C.M."/>
            <person name="Oliver B."/>
            <person name="Markow T.A."/>
            <person name="Kaufman T.C."/>
            <person name="Kellis M."/>
            <person name="Gelbart W."/>
            <person name="Iyer V.N."/>
            <person name="Pollard D.A."/>
            <person name="Sackton T.B."/>
            <person name="Larracuente A.M."/>
            <person name="Singh N.D."/>
            <person name="Abad J.P."/>
            <person name="Abt D.N."/>
            <person name="Adryan B."/>
            <person name="Aguade M."/>
            <person name="Akashi H."/>
            <person name="Anderson W.W."/>
            <person name="Aquadro C.F."/>
            <person name="Ardell D.H."/>
            <person name="Arguello R."/>
            <person name="Artieri C.G."/>
            <person name="Barbash D.A."/>
            <person name="Barker D."/>
            <person name="Barsanti P."/>
            <person name="Batterham P."/>
            <person name="Batzoglou S."/>
            <person name="Begun D."/>
            <person name="Bhutkar A."/>
            <person name="Blanco E."/>
            <person name="Bosak S.A."/>
            <person name="Bradley R.K."/>
            <person name="Brand A.D."/>
            <person name="Brent M.R."/>
            <person name="Brooks A.N."/>
            <person name="Brown R.H."/>
            <person name="Butlin R.K."/>
            <person name="Caggese C."/>
            <person name="Calvi B.R."/>
            <person name="Bernardo de Carvalho A."/>
            <person name="Caspi A."/>
            <person name="Castrezana S."/>
            <person name="Celniker S.E."/>
            <person name="Chang J.L."/>
            <person name="Chapple C."/>
            <person name="Chatterji S."/>
            <person name="Chinwalla A."/>
            <person name="Civetta A."/>
            <person name="Clifton S.W."/>
            <person name="Comeron J.M."/>
            <person name="Costello J.C."/>
            <person name="Coyne J.A."/>
            <person name="Daub J."/>
            <person name="David R.G."/>
            <person name="Delcher A.L."/>
            <person name="Delehaunty K."/>
            <person name="Do C.B."/>
            <person name="Ebling H."/>
            <person name="Edwards K."/>
            <person name="Eickbush T."/>
            <person name="Evans J.D."/>
            <person name="Filipski A."/>
            <person name="Findeiss S."/>
            <person name="Freyhult E."/>
            <person name="Fulton L."/>
            <person name="Fulton R."/>
            <person name="Garcia A.C."/>
            <person name="Gardiner A."/>
            <person name="Garfield D.A."/>
            <person name="Garvin B.E."/>
            <person name="Gibson G."/>
            <person name="Gilbert D."/>
            <person name="Gnerre S."/>
            <person name="Godfrey J."/>
            <person name="Good R."/>
            <person name="Gotea V."/>
            <person name="Gravely B."/>
            <person name="Greenberg A.J."/>
            <person name="Griffiths-Jones S."/>
            <person name="Gross S."/>
            <person name="Guigo R."/>
            <person name="Gustafson E.A."/>
            <person name="Haerty W."/>
            <person name="Hahn M.W."/>
            <person name="Halligan D.L."/>
            <person name="Halpern A.L."/>
            <person name="Halter G.M."/>
            <person name="Han M.V."/>
            <person name="Heger A."/>
            <person name="Hillier L."/>
            <person name="Hinrichs A.S."/>
            <person name="Holmes I."/>
            <person name="Hoskins R.A."/>
            <person name="Hubisz M.J."/>
            <person name="Hultmark D."/>
            <person name="Huntley M.A."/>
            <person name="Jaffe D.B."/>
            <person name="Jagadeeshan S."/>
            <person name="Jeck W.R."/>
            <person name="Johnson J."/>
            <person name="Jones C.D."/>
            <person name="Jordan W.C."/>
            <person name="Karpen G.H."/>
            <person name="Kataoka E."/>
            <person name="Keightley P.D."/>
            <person name="Kheradpour P."/>
            <person name="Kirkness E.F."/>
            <person name="Koerich L.B."/>
            <person name="Kristiansen K."/>
            <person name="Kudrna D."/>
            <person name="Kulathinal R.J."/>
            <person name="Kumar S."/>
            <person name="Kwok R."/>
            <person name="Lander E."/>
            <person name="Langley C.H."/>
            <person name="Lapoint R."/>
            <person name="Lazzaro B.P."/>
            <person name="Lee S.J."/>
            <person name="Levesque L."/>
            <person name="Li R."/>
            <person name="Lin C.F."/>
            <person name="Lin M.F."/>
            <person name="Lindblad-Toh K."/>
            <person name="Llopart A."/>
            <person name="Long M."/>
            <person name="Low L."/>
            <person name="Lozovsky E."/>
            <person name="Lu J."/>
            <person name="Luo M."/>
            <person name="Machado C.A."/>
            <person name="Makalowski W."/>
            <person name="Marzo M."/>
            <person name="Matsuda M."/>
            <person name="Matzkin L."/>
            <person name="McAllister B."/>
            <person name="McBride C.S."/>
            <person name="McKernan B."/>
            <person name="McKernan K."/>
            <person name="Mendez-Lago M."/>
            <person name="Minx P."/>
            <person name="Mollenhauer M.U."/>
            <person name="Montooth K."/>
            <person name="Mount S.M."/>
            <person name="Mu X."/>
            <person name="Myers E."/>
            <person name="Negre B."/>
            <person name="Newfeld S."/>
            <person name="Nielsen R."/>
            <person name="Noor M.A."/>
            <person name="O'Grady P."/>
            <person name="Pachter L."/>
            <person name="Papaceit M."/>
            <person name="Parisi M.J."/>
            <person name="Parisi M."/>
            <person name="Parts L."/>
            <person name="Pedersen J.S."/>
            <person name="Pesole G."/>
            <person name="Phillippy A.M."/>
            <person name="Ponting C.P."/>
            <person name="Pop M."/>
            <person name="Porcelli D."/>
            <person name="Powell J.R."/>
            <person name="Prohaska S."/>
            <person name="Pruitt K."/>
            <person name="Puig M."/>
            <person name="Quesneville H."/>
            <person name="Ram K.R."/>
            <person name="Rand D."/>
            <person name="Rasmussen M.D."/>
            <person name="Reed L.K."/>
            <person name="Reenan R."/>
            <person name="Reily A."/>
            <person name="Remington K.A."/>
            <person name="Rieger T.T."/>
            <person name="Ritchie M.G."/>
            <person name="Robin C."/>
            <person name="Rogers Y.H."/>
            <person name="Rohde C."/>
            <person name="Rozas J."/>
            <person name="Rubenfield M.J."/>
            <person name="Ruiz A."/>
            <person name="Russo S."/>
            <person name="Salzberg S.L."/>
            <person name="Sanchez-Gracia A."/>
            <person name="Saranga D.J."/>
            <person name="Sato H."/>
            <person name="Schaeffer S.W."/>
            <person name="Schatz M.C."/>
            <person name="Schlenke T."/>
            <person name="Schwartz R."/>
            <person name="Segarra C."/>
            <person name="Singh R.S."/>
            <person name="Sirot L."/>
            <person name="Sirota M."/>
            <person name="Sisneros N.B."/>
            <person name="Smith C.D."/>
            <person name="Smith T.F."/>
            <person name="Spieth J."/>
            <person name="Stage D.E."/>
            <person name="Stark A."/>
            <person name="Stephan W."/>
            <person name="Strausberg R.L."/>
            <person name="Strempel S."/>
            <person name="Sturgill D."/>
            <person name="Sutton G."/>
            <person name="Sutton G.G."/>
            <person name="Tao W."/>
            <person name="Teichmann S."/>
            <person name="Tobari Y.N."/>
            <person name="Tomimura Y."/>
            <person name="Tsolas J.M."/>
            <person name="Valente V.L."/>
            <person name="Venter E."/>
            <person name="Venter J.C."/>
            <person name="Vicario S."/>
            <person name="Vieira F.G."/>
            <person name="Vilella A.J."/>
            <person name="Villasante A."/>
            <person name="Walenz B."/>
            <person name="Wang J."/>
            <person name="Wasserman M."/>
            <person name="Watts T."/>
            <person name="Wilson D."/>
            <person name="Wilson R.K."/>
            <person name="Wing R.A."/>
            <person name="Wolfner M.F."/>
            <person name="Wong A."/>
            <person name="Wong G.K."/>
            <person name="Wu C.I."/>
            <person name="Wu G."/>
            <person name="Yamamoto D."/>
            <person name="Yang H.P."/>
            <person name="Yang S.P."/>
            <person name="Yorke J.A."/>
            <person name="Yoshida K."/>
            <person name="Zdobnov E."/>
            <person name="Zhang P."/>
            <person name="Zhang Y."/>
            <person name="Zimin A.V."/>
            <person name="Baldwin J."/>
            <person name="Abdouelleil A."/>
            <person name="Abdulkadir J."/>
            <person name="Abebe A."/>
            <person name="Abera B."/>
            <person name="Abreu J."/>
            <person name="Acer S.C."/>
            <person name="Aftuck L."/>
            <person name="Alexander A."/>
            <person name="An P."/>
            <person name="Anderson E."/>
            <person name="Anderson S."/>
            <person name="Arachi H."/>
            <person name="Azer M."/>
            <person name="Bachantsang P."/>
            <person name="Barry A."/>
            <person name="Bayul T."/>
            <person name="Berlin A."/>
            <person name="Bessette D."/>
            <person name="Bloom T."/>
            <person name="Blye J."/>
            <person name="Boguslavskiy L."/>
            <person name="Bonnet C."/>
            <person name="Boukhgalter B."/>
            <person name="Bourzgui I."/>
            <person name="Brown A."/>
            <person name="Cahill P."/>
            <person name="Channer S."/>
            <person name="Cheshatsang Y."/>
            <person name="Chuda L."/>
            <person name="Citroen M."/>
            <person name="Collymore A."/>
            <person name="Cooke P."/>
            <person name="Costello M."/>
            <person name="D'Aco K."/>
            <person name="Daza R."/>
            <person name="De Haan G."/>
            <person name="DeGray S."/>
            <person name="DeMaso C."/>
            <person name="Dhargay N."/>
            <person name="Dooley K."/>
            <person name="Dooley E."/>
            <person name="Doricent M."/>
            <person name="Dorje P."/>
            <person name="Dorjee K."/>
            <person name="Dupes A."/>
            <person name="Elong R."/>
            <person name="Falk J."/>
            <person name="Farina A."/>
            <person name="Faro S."/>
            <person name="Ferguson D."/>
            <person name="Fisher S."/>
            <person name="Foley C.D."/>
            <person name="Franke A."/>
            <person name="Friedrich D."/>
            <person name="Gadbois L."/>
            <person name="Gearin G."/>
            <person name="Gearin C.R."/>
            <person name="Giannoukos G."/>
            <person name="Goode T."/>
            <person name="Graham J."/>
            <person name="Grandbois E."/>
            <person name="Grewal S."/>
            <person name="Gyaltsen K."/>
            <person name="Hafez N."/>
            <person name="Hagos B."/>
            <person name="Hall J."/>
            <person name="Henson C."/>
            <person name="Hollinger A."/>
            <person name="Honan T."/>
            <person name="Huard M.D."/>
            <person name="Hughes L."/>
            <person name="Hurhula B."/>
            <person name="Husby M.E."/>
            <person name="Kamat A."/>
            <person name="Kanga B."/>
            <person name="Kashin S."/>
            <person name="Khazanovich D."/>
            <person name="Kisner P."/>
            <person name="Lance K."/>
            <person name="Lara M."/>
            <person name="Lee W."/>
            <person name="Lennon N."/>
            <person name="Letendre F."/>
            <person name="LeVine R."/>
            <person name="Lipovsky A."/>
            <person name="Liu X."/>
            <person name="Liu J."/>
            <person name="Liu S."/>
            <person name="Lokyitsang T."/>
            <person name="Lokyitsang Y."/>
            <person name="Lubonja R."/>
            <person name="Lui A."/>
            <person name="MacDonald P."/>
            <person name="Magnisalis V."/>
            <person name="Maru K."/>
            <person name="Matthews C."/>
            <person name="McCusker W."/>
            <person name="McDonough S."/>
            <person name="Mehta T."/>
            <person name="Meldrim J."/>
            <person name="Meneus L."/>
            <person name="Mihai O."/>
            <person name="Mihalev A."/>
            <person name="Mihova T."/>
            <person name="Mittelman R."/>
            <person name="Mlenga V."/>
            <person name="Montmayeur A."/>
            <person name="Mulrain L."/>
            <person name="Navidi A."/>
            <person name="Naylor J."/>
            <person name="Negash T."/>
            <person name="Nguyen T."/>
            <person name="Nguyen N."/>
            <person name="Nicol R."/>
            <person name="Norbu C."/>
            <person name="Norbu N."/>
            <person name="Novod N."/>
            <person name="O'Neill B."/>
            <person name="Osman S."/>
            <person name="Markiewicz E."/>
            <person name="Oyono O.L."/>
            <person name="Patti C."/>
            <person name="Phunkhang P."/>
            <person name="Pierre F."/>
            <person name="Priest M."/>
            <person name="Raghuraman S."/>
            <person name="Rege F."/>
            <person name="Reyes R."/>
            <person name="Rise C."/>
            <person name="Rogov P."/>
            <person name="Ross K."/>
            <person name="Ryan E."/>
            <person name="Settipalli S."/>
            <person name="Shea T."/>
            <person name="Sherpa N."/>
            <person name="Shi L."/>
            <person name="Shih D."/>
            <person name="Sparrow T."/>
            <person name="Spaulding J."/>
            <person name="Stalker J."/>
            <person name="Stange-Thomann N."/>
            <person name="Stavropoulos S."/>
            <person name="Stone C."/>
            <person name="Strader C."/>
            <person name="Tesfaye S."/>
            <person name="Thomson T."/>
            <person name="Thoulutsang Y."/>
            <person name="Thoulutsang D."/>
            <person name="Topham K."/>
            <person name="Topping I."/>
            <person name="Tsamla T."/>
            <person name="Vassiliev H."/>
            <person name="Vo A."/>
            <person name="Wangchuk T."/>
            <person name="Wangdi T."/>
            <person name="Weiand M."/>
            <person name="Wilkinson J."/>
            <person name="Wilson A."/>
            <person name="Yadav S."/>
            <person name="Young G."/>
            <person name="Yu Q."/>
            <person name="Zembek L."/>
            <person name="Zhong D."/>
            <person name="Zimmer A."/>
            <person name="Zwirko Z."/>
            <person name="Jaffe D.B."/>
            <person name="Alvarez P."/>
            <person name="Brockman W."/>
            <person name="Butler J."/>
            <person name="Chin C."/>
            <person name="Gnerre S."/>
            <person name="Grabherr M."/>
            <person name="Kleber M."/>
            <person name="Mauceli E."/>
            <person name="MacCallum I."/>
        </authorList>
    </citation>
    <scope>NUCLEOTIDE SEQUENCE [LARGE SCALE GENOMIC DNA]</scope>
    <source>
        <strain evidence="15">MSH-3 / Tucson 14011-0111.49</strain>
    </source>
</reference>
<evidence type="ECO:0000256" key="4">
    <source>
        <dbReference type="ARBA" id="ARBA00022737"/>
    </source>
</evidence>
<dbReference type="PROSITE" id="PS00018">
    <property type="entry name" value="EF_HAND_1"/>
    <property type="match status" value="3"/>
</dbReference>
<keyword evidence="2" id="KW-0479">Metal-binding</keyword>
<name>B4GVA6_DROPE</name>
<evidence type="ECO:0000256" key="6">
    <source>
        <dbReference type="ARBA" id="ARBA00022837"/>
    </source>
</evidence>
<dbReference type="Pfam" id="PF13499">
    <property type="entry name" value="EF-hand_7"/>
    <property type="match status" value="2"/>
</dbReference>
<feature type="domain" description="EF-hand" evidence="13">
    <location>
        <begin position="172"/>
        <end position="207"/>
    </location>
</feature>
<dbReference type="HOGENOM" id="CLU_044718_0_1_1"/>
<feature type="chain" id="PRO_5002807291" description="Reticulocalbin-3" evidence="12">
    <location>
        <begin position="21"/>
        <end position="300"/>
    </location>
</feature>
<evidence type="ECO:0000256" key="7">
    <source>
        <dbReference type="ARBA" id="ARBA00023180"/>
    </source>
</evidence>
<dbReference type="GO" id="GO:0005788">
    <property type="term" value="C:endoplasmic reticulum lumen"/>
    <property type="evidence" value="ECO:0007669"/>
    <property type="project" value="UniProtKB-SubCell"/>
</dbReference>
<dbReference type="OMA" id="TELKRWI"/>
<dbReference type="SMART" id="SM00054">
    <property type="entry name" value="EFh"/>
    <property type="match status" value="5"/>
</dbReference>
<evidence type="ECO:0000259" key="13">
    <source>
        <dbReference type="PROSITE" id="PS50222"/>
    </source>
</evidence>
<accession>B4GVA6</accession>
<keyword evidence="5" id="KW-0256">Endoplasmic reticulum</keyword>
<dbReference type="Gene3D" id="1.10.238.10">
    <property type="entry name" value="EF-hand"/>
    <property type="match status" value="2"/>
</dbReference>
<keyword evidence="8" id="KW-0143">Chaperone</keyword>
<evidence type="ECO:0000256" key="9">
    <source>
        <dbReference type="ARBA" id="ARBA00056975"/>
    </source>
</evidence>
<evidence type="ECO:0000256" key="12">
    <source>
        <dbReference type="SAM" id="SignalP"/>
    </source>
</evidence>
<evidence type="ECO:0000256" key="1">
    <source>
        <dbReference type="ARBA" id="ARBA00004319"/>
    </source>
</evidence>
<keyword evidence="6" id="KW-0106">Calcium</keyword>
<dbReference type="PANTHER" id="PTHR10827">
    <property type="entry name" value="RETICULOCALBIN"/>
    <property type="match status" value="1"/>
</dbReference>
<keyword evidence="4" id="KW-0677">Repeat</keyword>
<dbReference type="InterPro" id="IPR018247">
    <property type="entry name" value="EF_Hand_1_Ca_BS"/>
</dbReference>
<organism evidence="15">
    <name type="scientific">Drosophila persimilis</name>
    <name type="common">Fruit fly</name>
    <dbReference type="NCBI Taxonomy" id="7234"/>
    <lineage>
        <taxon>Eukaryota</taxon>
        <taxon>Metazoa</taxon>
        <taxon>Ecdysozoa</taxon>
        <taxon>Arthropoda</taxon>
        <taxon>Hexapoda</taxon>
        <taxon>Insecta</taxon>
        <taxon>Pterygota</taxon>
        <taxon>Neoptera</taxon>
        <taxon>Endopterygota</taxon>
        <taxon>Diptera</taxon>
        <taxon>Brachycera</taxon>
        <taxon>Muscomorpha</taxon>
        <taxon>Ephydroidea</taxon>
        <taxon>Drosophilidae</taxon>
        <taxon>Drosophila</taxon>
        <taxon>Sophophora</taxon>
    </lineage>
</organism>
<dbReference type="EMBL" id="CH479192">
    <property type="protein sequence ID" value="EDW26643.1"/>
    <property type="molecule type" value="Genomic_DNA"/>
</dbReference>
<dbReference type="InterPro" id="IPR011992">
    <property type="entry name" value="EF-hand-dom_pair"/>
</dbReference>
<evidence type="ECO:0000256" key="3">
    <source>
        <dbReference type="ARBA" id="ARBA00022729"/>
    </source>
</evidence>
<dbReference type="SUPFAM" id="SSF47473">
    <property type="entry name" value="EF-hand"/>
    <property type="match status" value="2"/>
</dbReference>
<evidence type="ECO:0000256" key="2">
    <source>
        <dbReference type="ARBA" id="ARBA00022723"/>
    </source>
</evidence>
<feature type="domain" description="EF-hand" evidence="13">
    <location>
        <begin position="47"/>
        <end position="82"/>
    </location>
</feature>
<keyword evidence="15" id="KW-1185">Reference proteome</keyword>